<evidence type="ECO:0000256" key="4">
    <source>
        <dbReference type="ARBA" id="ARBA00023002"/>
    </source>
</evidence>
<sequence length="281" mass="31279">MATLESNRYGKFRVRVMKVIRHDDTRHEVCELEADVLLQGELDGSYLSDDNSSIVPTDTVKNTVHFLAHDHLETCRTTFAEVIGEHFLGKYPHLAGVEVELRERKWERMLIGGQPHPHSFTHAANGEPFSRGSFTRGQAPLLSSGIRGHLVMKTTQSGFEGYNLCELTTLPPTNDRVFATRLTAEWTFDPTATDFCSADDAVLTAAHEIFATTYSPSVQRTLYEIGALAIDRAPSLSRIELKMPNVHFLGLDLTKLGRPGQKAVLLPTDEPHGEIEAVITR</sequence>
<comment type="function">
    <text evidence="5 6">Catalyzes the oxidation of uric acid to 5-hydroxyisourate, which is further processed to form (S)-allantoin.</text>
</comment>
<evidence type="ECO:0000256" key="5">
    <source>
        <dbReference type="PIRNR" id="PIRNR000241"/>
    </source>
</evidence>
<evidence type="ECO:0000256" key="1">
    <source>
        <dbReference type="ARBA" id="ARBA00004831"/>
    </source>
</evidence>
<dbReference type="SUPFAM" id="SSF55620">
    <property type="entry name" value="Tetrahydrobiopterin biosynthesis enzymes-like"/>
    <property type="match status" value="2"/>
</dbReference>
<organism evidence="7 8">
    <name type="scientific">Luteolibacter rhizosphaerae</name>
    <dbReference type="NCBI Taxonomy" id="2989719"/>
    <lineage>
        <taxon>Bacteria</taxon>
        <taxon>Pseudomonadati</taxon>
        <taxon>Verrucomicrobiota</taxon>
        <taxon>Verrucomicrobiia</taxon>
        <taxon>Verrucomicrobiales</taxon>
        <taxon>Verrucomicrobiaceae</taxon>
        <taxon>Luteolibacter</taxon>
    </lineage>
</organism>
<dbReference type="PIRSF" id="PIRSF000241">
    <property type="entry name" value="Urate_oxidase"/>
    <property type="match status" value="1"/>
</dbReference>
<protein>
    <recommendedName>
        <fullName evidence="5 6">Uricase</fullName>
        <ecNumber evidence="5 6">1.7.3.3</ecNumber>
    </recommendedName>
    <alternativeName>
        <fullName evidence="5">Urate oxidase</fullName>
    </alternativeName>
</protein>
<dbReference type="EC" id="1.7.3.3" evidence="5 6"/>
<gene>
    <name evidence="7" type="primary">pucL</name>
    <name evidence="7" type="ORF">OJ996_04610</name>
</gene>
<comment type="similarity">
    <text evidence="2 5 6">Belongs to the uricase family.</text>
</comment>
<dbReference type="NCBIfam" id="TIGR03383">
    <property type="entry name" value="urate_oxi"/>
    <property type="match status" value="1"/>
</dbReference>
<dbReference type="PANTHER" id="PTHR42874">
    <property type="entry name" value="URICASE"/>
    <property type="match status" value="1"/>
</dbReference>
<evidence type="ECO:0000256" key="6">
    <source>
        <dbReference type="RuleBase" id="RU004455"/>
    </source>
</evidence>
<keyword evidence="3 5" id="KW-0659">Purine metabolism</keyword>
<dbReference type="PANTHER" id="PTHR42874:SF1">
    <property type="entry name" value="URICASE"/>
    <property type="match status" value="1"/>
</dbReference>
<comment type="catalytic activity">
    <reaction evidence="5 6">
        <text>urate + O2 + H2O = 5-hydroxyisourate + H2O2</text>
        <dbReference type="Rhea" id="RHEA:21368"/>
        <dbReference type="ChEBI" id="CHEBI:15377"/>
        <dbReference type="ChEBI" id="CHEBI:15379"/>
        <dbReference type="ChEBI" id="CHEBI:16240"/>
        <dbReference type="ChEBI" id="CHEBI:17775"/>
        <dbReference type="ChEBI" id="CHEBI:18072"/>
        <dbReference type="EC" id="1.7.3.3"/>
    </reaction>
</comment>
<comment type="pathway">
    <text evidence="1 5">Purine metabolism; urate degradation; (S)-allantoin from urate: step 1/3.</text>
</comment>
<evidence type="ECO:0000313" key="8">
    <source>
        <dbReference type="Proteomes" id="UP001165653"/>
    </source>
</evidence>
<evidence type="ECO:0000256" key="3">
    <source>
        <dbReference type="ARBA" id="ARBA00022631"/>
    </source>
</evidence>
<accession>A0ABT3FZZ9</accession>
<keyword evidence="8" id="KW-1185">Reference proteome</keyword>
<dbReference type="PRINTS" id="PR00093">
    <property type="entry name" value="URICASE"/>
</dbReference>
<dbReference type="Proteomes" id="UP001165653">
    <property type="component" value="Unassembled WGS sequence"/>
</dbReference>
<dbReference type="RefSeq" id="WP_264511675.1">
    <property type="nucleotide sequence ID" value="NZ_JAPDDR010000002.1"/>
</dbReference>
<keyword evidence="4 5" id="KW-0560">Oxidoreductase</keyword>
<reference evidence="7" key="1">
    <citation type="submission" date="2022-10" db="EMBL/GenBank/DDBJ databases">
        <title>Luteolibacter sp. GHJ8, whole genome shotgun sequencing project.</title>
        <authorList>
            <person name="Zhao G."/>
            <person name="Shen L."/>
        </authorList>
    </citation>
    <scope>NUCLEOTIDE SEQUENCE</scope>
    <source>
        <strain evidence="7">GHJ8</strain>
    </source>
</reference>
<evidence type="ECO:0000313" key="7">
    <source>
        <dbReference type="EMBL" id="MCW1912841.1"/>
    </source>
</evidence>
<name>A0ABT3FZZ9_9BACT</name>
<dbReference type="EMBL" id="JAPDDR010000002">
    <property type="protein sequence ID" value="MCW1912841.1"/>
    <property type="molecule type" value="Genomic_DNA"/>
</dbReference>
<proteinExistence type="inferred from homology"/>
<evidence type="ECO:0000256" key="2">
    <source>
        <dbReference type="ARBA" id="ARBA00009760"/>
    </source>
</evidence>
<dbReference type="InterPro" id="IPR002042">
    <property type="entry name" value="Uricase"/>
</dbReference>
<dbReference type="Gene3D" id="3.10.270.10">
    <property type="entry name" value="Urate Oxidase"/>
    <property type="match status" value="1"/>
</dbReference>
<dbReference type="Pfam" id="PF01014">
    <property type="entry name" value="Uricase"/>
    <property type="match status" value="2"/>
</dbReference>
<comment type="caution">
    <text evidence="7">The sequence shown here is derived from an EMBL/GenBank/DDBJ whole genome shotgun (WGS) entry which is preliminary data.</text>
</comment>